<accession>A0AAV1IX23</accession>
<dbReference type="Pfam" id="PF00274">
    <property type="entry name" value="Glycolytic"/>
    <property type="match status" value="2"/>
</dbReference>
<evidence type="ECO:0000256" key="3">
    <source>
        <dbReference type="ARBA" id="ARBA00013068"/>
    </source>
</evidence>
<evidence type="ECO:0000256" key="2">
    <source>
        <dbReference type="ARBA" id="ARBA00010387"/>
    </source>
</evidence>
<evidence type="ECO:0000256" key="8">
    <source>
        <dbReference type="RuleBase" id="RU004257"/>
    </source>
</evidence>
<dbReference type="Gene3D" id="3.20.20.70">
    <property type="entry name" value="Aldolase class I"/>
    <property type="match status" value="2"/>
</dbReference>
<keyword evidence="6" id="KW-0704">Schiff base</keyword>
<dbReference type="PANTHER" id="PTHR11627">
    <property type="entry name" value="FRUCTOSE-BISPHOSPHATE ALDOLASE"/>
    <property type="match status" value="1"/>
</dbReference>
<dbReference type="GO" id="GO:0006096">
    <property type="term" value="P:glycolytic process"/>
    <property type="evidence" value="ECO:0007669"/>
    <property type="project" value="UniProtKB-KW"/>
</dbReference>
<keyword evidence="5 7" id="KW-0456">Lyase</keyword>
<dbReference type="EMBL" id="CAVLEF010000002">
    <property type="protein sequence ID" value="CAK1541791.1"/>
    <property type="molecule type" value="Genomic_DNA"/>
</dbReference>
<dbReference type="FunFam" id="3.20.20.70:FF:000021">
    <property type="entry name" value="Fructose-bisphosphate aldolase"/>
    <property type="match status" value="2"/>
</dbReference>
<comment type="caution">
    <text evidence="9">The sequence shown here is derived from an EMBL/GenBank/DDBJ whole genome shotgun (WGS) entry which is preliminary data.</text>
</comment>
<sequence>MGHCELPKAPAASFLSSDPVPFSQSELSSANKLNVIPSKASPDKSRTNRISRLRLSLVVVAVSIRMTSFFSYPPLKLQEELKRTADAIVSSGKGILAVDETNEGIGKLLASVGLKNTEDNRRQYRQLLFTTDNISESISAVILFEETIYQKTDDSVRFIEVLQKKGIIPGIKVDKDVVSLPLTDEVTTQGLDDLASRCAEYRNQGCRFAKWRAPLKITQNTPSLLAIESTANVLARYASICQSEGLVPIVEPDVLLDGDHDIVRAQKVTETVLAAVYKALNDHHVYLEGTLLKPNMVTPGQNCVIRNTPEEIAQATVTALLRTVPAAVSGIAFLSGGQTEEEATLNLNAINKVSLKKPWPLTFSYGRALQASVWKTWSGKREKVKMAQSVLIERAKANMKFIKKPTMSTYFQYPTPEVQEELKKIAQAIVAPGKGILAADESTGTMGKRLQDIGVENTEENRRKYRQLLFSTDPAVSENISGVILFHETLYQKADDGTPLVQLLEKRGIIPGIKVDKGVVPLFGSEDECTTQGLDDLAQRCAQYKKDGCHFAKWRCVLKIARNTPSYQAIMENANVLARYASICQSQRIVPIVEPEVLPDGEHDLDRAQKVTEVVLAAVYKALNDHHVYLEGTLLKPNMVTAGQSCKKQYTPMDIGRATVTALLRTVPAAVPGVTFLSGGQSEEEASVNLNAINTIDLKRPWSLTFSYGRALQASVLRAWAGKPENVVAGQQELLKRAKANGLAVRGQYVAGSIPSLAASKSNFVKSHAY</sequence>
<gene>
    <name evidence="9" type="ORF">LNINA_LOCUS1746</name>
</gene>
<comment type="similarity">
    <text evidence="2 7">Belongs to the class I fructose-bisphosphate aldolase family.</text>
</comment>
<evidence type="ECO:0000256" key="4">
    <source>
        <dbReference type="ARBA" id="ARBA00023152"/>
    </source>
</evidence>
<evidence type="ECO:0000313" key="10">
    <source>
        <dbReference type="Proteomes" id="UP001497472"/>
    </source>
</evidence>
<comment type="pathway">
    <text evidence="1 8">Carbohydrate degradation; glycolysis; D-glyceraldehyde 3-phosphate and glycerone phosphate from D-glucose: step 4/4.</text>
</comment>
<dbReference type="CDD" id="cd00948">
    <property type="entry name" value="FBP_aldolase_I_a"/>
    <property type="match status" value="2"/>
</dbReference>
<evidence type="ECO:0000256" key="7">
    <source>
        <dbReference type="RuleBase" id="RU003994"/>
    </source>
</evidence>
<keyword evidence="10" id="KW-1185">Reference proteome</keyword>
<evidence type="ECO:0000313" key="9">
    <source>
        <dbReference type="EMBL" id="CAK1541791.1"/>
    </source>
</evidence>
<proteinExistence type="inferred from homology"/>
<organism evidence="9 10">
    <name type="scientific">Leptosia nina</name>
    <dbReference type="NCBI Taxonomy" id="320188"/>
    <lineage>
        <taxon>Eukaryota</taxon>
        <taxon>Metazoa</taxon>
        <taxon>Ecdysozoa</taxon>
        <taxon>Arthropoda</taxon>
        <taxon>Hexapoda</taxon>
        <taxon>Insecta</taxon>
        <taxon>Pterygota</taxon>
        <taxon>Neoptera</taxon>
        <taxon>Endopterygota</taxon>
        <taxon>Lepidoptera</taxon>
        <taxon>Glossata</taxon>
        <taxon>Ditrysia</taxon>
        <taxon>Papilionoidea</taxon>
        <taxon>Pieridae</taxon>
        <taxon>Pierinae</taxon>
        <taxon>Leptosia</taxon>
    </lineage>
</organism>
<evidence type="ECO:0000256" key="5">
    <source>
        <dbReference type="ARBA" id="ARBA00023239"/>
    </source>
</evidence>
<dbReference type="SUPFAM" id="SSF51569">
    <property type="entry name" value="Aldolase"/>
    <property type="match status" value="2"/>
</dbReference>
<dbReference type="InterPro" id="IPR000741">
    <property type="entry name" value="FBA_I"/>
</dbReference>
<dbReference type="PROSITE" id="PS00158">
    <property type="entry name" value="ALDOLASE_CLASS_I"/>
    <property type="match status" value="2"/>
</dbReference>
<dbReference type="InterPro" id="IPR013785">
    <property type="entry name" value="Aldolase_TIM"/>
</dbReference>
<evidence type="ECO:0000256" key="1">
    <source>
        <dbReference type="ARBA" id="ARBA00004714"/>
    </source>
</evidence>
<dbReference type="EC" id="4.1.2.13" evidence="3 7"/>
<dbReference type="InterPro" id="IPR029768">
    <property type="entry name" value="Aldolase_I_AS"/>
</dbReference>
<dbReference type="AlphaFoldDB" id="A0AAV1IX23"/>
<name>A0AAV1IX23_9NEOP</name>
<reference evidence="9 10" key="1">
    <citation type="submission" date="2023-11" db="EMBL/GenBank/DDBJ databases">
        <authorList>
            <person name="Okamura Y."/>
        </authorList>
    </citation>
    <scope>NUCLEOTIDE SEQUENCE [LARGE SCALE GENOMIC DNA]</scope>
</reference>
<dbReference type="Proteomes" id="UP001497472">
    <property type="component" value="Unassembled WGS sequence"/>
</dbReference>
<dbReference type="GO" id="GO:0004332">
    <property type="term" value="F:fructose-bisphosphate aldolase activity"/>
    <property type="evidence" value="ECO:0007669"/>
    <property type="project" value="UniProtKB-EC"/>
</dbReference>
<evidence type="ECO:0000256" key="6">
    <source>
        <dbReference type="ARBA" id="ARBA00023270"/>
    </source>
</evidence>
<comment type="catalytic activity">
    <reaction evidence="7">
        <text>beta-D-fructose 1,6-bisphosphate = D-glyceraldehyde 3-phosphate + dihydroxyacetone phosphate</text>
        <dbReference type="Rhea" id="RHEA:14729"/>
        <dbReference type="ChEBI" id="CHEBI:32966"/>
        <dbReference type="ChEBI" id="CHEBI:57642"/>
        <dbReference type="ChEBI" id="CHEBI:59776"/>
        <dbReference type="EC" id="4.1.2.13"/>
    </reaction>
</comment>
<keyword evidence="4 7" id="KW-0324">Glycolysis</keyword>
<dbReference type="NCBIfam" id="NF033379">
    <property type="entry name" value="FrucBisAld_I"/>
    <property type="match status" value="2"/>
</dbReference>
<protein>
    <recommendedName>
        <fullName evidence="3 7">Fructose-bisphosphate aldolase</fullName>
        <ecNumber evidence="3 7">4.1.2.13</ecNumber>
    </recommendedName>
</protein>